<dbReference type="InterPro" id="IPR027417">
    <property type="entry name" value="P-loop_NTPase"/>
</dbReference>
<dbReference type="PANTHER" id="PTHR42700:SF1">
    <property type="entry name" value="SULFATE ADENYLYLTRANSFERASE"/>
    <property type="match status" value="1"/>
</dbReference>
<evidence type="ECO:0000259" key="2">
    <source>
        <dbReference type="Pfam" id="PF01583"/>
    </source>
</evidence>
<dbReference type="CDD" id="cd02027">
    <property type="entry name" value="APSK"/>
    <property type="match status" value="1"/>
</dbReference>
<feature type="domain" description="APS kinase" evidence="2">
    <location>
        <begin position="2"/>
        <end position="147"/>
    </location>
</feature>
<name>A0ABU1ZKH0_9BURK</name>
<dbReference type="Proteomes" id="UP001268089">
    <property type="component" value="Unassembled WGS sequence"/>
</dbReference>
<evidence type="ECO:0000313" key="4">
    <source>
        <dbReference type="Proteomes" id="UP001268089"/>
    </source>
</evidence>
<proteinExistence type="predicted"/>
<dbReference type="Pfam" id="PF01583">
    <property type="entry name" value="APS_kinase"/>
    <property type="match status" value="1"/>
</dbReference>
<dbReference type="InterPro" id="IPR059117">
    <property type="entry name" value="APS_kinase_dom"/>
</dbReference>
<protein>
    <submittedName>
        <fullName evidence="3">Adenylylsulfate kinase-like enzyme</fullName>
    </submittedName>
</protein>
<dbReference type="Gene3D" id="3.40.50.300">
    <property type="entry name" value="P-loop containing nucleotide triphosphate hydrolases"/>
    <property type="match status" value="1"/>
</dbReference>
<evidence type="ECO:0000313" key="3">
    <source>
        <dbReference type="EMBL" id="MDR7306043.1"/>
    </source>
</evidence>
<dbReference type="PANTHER" id="PTHR42700">
    <property type="entry name" value="SULFATE ADENYLYLTRANSFERASE"/>
    <property type="match status" value="1"/>
</dbReference>
<organism evidence="3 4">
    <name type="scientific">Rhodoferax saidenbachensis</name>
    <dbReference type="NCBI Taxonomy" id="1484693"/>
    <lineage>
        <taxon>Bacteria</taxon>
        <taxon>Pseudomonadati</taxon>
        <taxon>Pseudomonadota</taxon>
        <taxon>Betaproteobacteria</taxon>
        <taxon>Burkholderiales</taxon>
        <taxon>Comamonadaceae</taxon>
        <taxon>Rhodoferax</taxon>
    </lineage>
</organism>
<dbReference type="NCBIfam" id="NF004041">
    <property type="entry name" value="PRK05541.1"/>
    <property type="match status" value="1"/>
</dbReference>
<dbReference type="RefSeq" id="WP_310340571.1">
    <property type="nucleotide sequence ID" value="NZ_JAVDXO010000002.1"/>
</dbReference>
<dbReference type="SUPFAM" id="SSF52540">
    <property type="entry name" value="P-loop containing nucleoside triphosphate hydrolases"/>
    <property type="match status" value="1"/>
</dbReference>
<gene>
    <name evidence="3" type="ORF">J2X15_001321</name>
</gene>
<sequence>MVFWIIGLAGAGKTTIAKAVYAELKAKHPSTVLLDGDAIREIMGGDLGFTLEDRRKNGWRICRMCKYLDDQGINVVCATLSQFHEQQAWNREHLNSYYEVFVDVEMEELIRRDQKGLYSGALAGKITNVVGVDMPFPPPEFPDLVLKNSESLSDFSPFVKKILAGFEEKSPNWKNR</sequence>
<evidence type="ECO:0000256" key="1">
    <source>
        <dbReference type="ARBA" id="ARBA00022679"/>
    </source>
</evidence>
<dbReference type="EMBL" id="JAVDXO010000002">
    <property type="protein sequence ID" value="MDR7306043.1"/>
    <property type="molecule type" value="Genomic_DNA"/>
</dbReference>
<reference evidence="3 4" key="1">
    <citation type="submission" date="2023-07" db="EMBL/GenBank/DDBJ databases">
        <title>Sorghum-associated microbial communities from plants grown in Nebraska, USA.</title>
        <authorList>
            <person name="Schachtman D."/>
        </authorList>
    </citation>
    <scope>NUCLEOTIDE SEQUENCE [LARGE SCALE GENOMIC DNA]</scope>
    <source>
        <strain evidence="3 4">BE308</strain>
    </source>
</reference>
<accession>A0ABU1ZKH0</accession>
<dbReference type="InterPro" id="IPR050512">
    <property type="entry name" value="Sulf_AdTrans/APS_kinase"/>
</dbReference>
<keyword evidence="1" id="KW-0808">Transferase</keyword>
<keyword evidence="4" id="KW-1185">Reference proteome</keyword>
<comment type="caution">
    <text evidence="3">The sequence shown here is derived from an EMBL/GenBank/DDBJ whole genome shotgun (WGS) entry which is preliminary data.</text>
</comment>